<feature type="region of interest" description="Disordered" evidence="1">
    <location>
        <begin position="47"/>
        <end position="68"/>
    </location>
</feature>
<reference evidence="4" key="1">
    <citation type="journal article" date="2013" name="Nature">
        <title>Draft genome of the wheat A-genome progenitor Triticum urartu.</title>
        <authorList>
            <person name="Ling H.Q."/>
            <person name="Zhao S."/>
            <person name="Liu D."/>
            <person name="Wang J."/>
            <person name="Sun H."/>
            <person name="Zhang C."/>
            <person name="Fan H."/>
            <person name="Li D."/>
            <person name="Dong L."/>
            <person name="Tao Y."/>
            <person name="Gao C."/>
            <person name="Wu H."/>
            <person name="Li Y."/>
            <person name="Cui Y."/>
            <person name="Guo X."/>
            <person name="Zheng S."/>
            <person name="Wang B."/>
            <person name="Yu K."/>
            <person name="Liang Q."/>
            <person name="Yang W."/>
            <person name="Lou X."/>
            <person name="Chen J."/>
            <person name="Feng M."/>
            <person name="Jian J."/>
            <person name="Zhang X."/>
            <person name="Luo G."/>
            <person name="Jiang Y."/>
            <person name="Liu J."/>
            <person name="Wang Z."/>
            <person name="Sha Y."/>
            <person name="Zhang B."/>
            <person name="Wu H."/>
            <person name="Tang D."/>
            <person name="Shen Q."/>
            <person name="Xue P."/>
            <person name="Zou S."/>
            <person name="Wang X."/>
            <person name="Liu X."/>
            <person name="Wang F."/>
            <person name="Yang Y."/>
            <person name="An X."/>
            <person name="Dong Z."/>
            <person name="Zhang K."/>
            <person name="Zhang X."/>
            <person name="Luo M.C."/>
            <person name="Dvorak J."/>
            <person name="Tong Y."/>
            <person name="Wang J."/>
            <person name="Yang H."/>
            <person name="Li Z."/>
            <person name="Wang D."/>
            <person name="Zhang A."/>
            <person name="Wang J."/>
        </authorList>
    </citation>
    <scope>NUCLEOTIDE SEQUENCE</scope>
    <source>
        <strain evidence="4">cv. G1812</strain>
    </source>
</reference>
<proteinExistence type="predicted"/>
<dbReference type="Proteomes" id="UP000015106">
    <property type="component" value="Unassembled WGS sequence"/>
</dbReference>
<evidence type="ECO:0008006" key="5">
    <source>
        <dbReference type="Google" id="ProtNLM"/>
    </source>
</evidence>
<evidence type="ECO:0000256" key="2">
    <source>
        <dbReference type="SAM" id="SignalP"/>
    </source>
</evidence>
<evidence type="ECO:0000313" key="3">
    <source>
        <dbReference type="EnsemblPlants" id="TuG1812S0000312600.01.T01.s_cds34069"/>
    </source>
</evidence>
<protein>
    <recommendedName>
        <fullName evidence="5">Secreted protein</fullName>
    </recommendedName>
</protein>
<keyword evidence="4" id="KW-1185">Reference proteome</keyword>
<evidence type="ECO:0000313" key="4">
    <source>
        <dbReference type="Proteomes" id="UP000015106"/>
    </source>
</evidence>
<name>A0A8R7RC48_TRIUA</name>
<dbReference type="EnsemblPlants" id="TuG1812S0000312600.01.T01">
    <property type="protein sequence ID" value="TuG1812S0000312600.01.T01.s_cds34069"/>
    <property type="gene ID" value="TuG1812S0000312600.01"/>
</dbReference>
<dbReference type="Gramene" id="TuG1812S0000312600.01.T01">
    <property type="protein sequence ID" value="TuG1812S0000312600.01.T01.s_cds34069"/>
    <property type="gene ID" value="TuG1812S0000312600.01"/>
</dbReference>
<dbReference type="AlphaFoldDB" id="A0A8R7RC48"/>
<feature type="signal peptide" evidence="2">
    <location>
        <begin position="1"/>
        <end position="17"/>
    </location>
</feature>
<keyword evidence="2" id="KW-0732">Signal</keyword>
<accession>A0A8R7RC48</accession>
<evidence type="ECO:0000256" key="1">
    <source>
        <dbReference type="SAM" id="MobiDB-lite"/>
    </source>
</evidence>
<reference evidence="3" key="2">
    <citation type="submission" date="2022-06" db="UniProtKB">
        <authorList>
            <consortium name="EnsemblPlants"/>
        </authorList>
    </citation>
    <scope>IDENTIFICATION</scope>
</reference>
<feature type="chain" id="PRO_5035721559" description="Secreted protein" evidence="2">
    <location>
        <begin position="18"/>
        <end position="102"/>
    </location>
</feature>
<sequence length="102" mass="11507">MLLFIMSLYCSSRIVAAVHLHVELCDAPAAKADTVVLQCLDQEEDRATLARPEHQQPQQPPRPSAGWGLPRSLASFFLEHKRIPYEFDKTQISSNPINYSSK</sequence>
<organism evidence="3 4">
    <name type="scientific">Triticum urartu</name>
    <name type="common">Red wild einkorn</name>
    <name type="synonym">Crithodium urartu</name>
    <dbReference type="NCBI Taxonomy" id="4572"/>
    <lineage>
        <taxon>Eukaryota</taxon>
        <taxon>Viridiplantae</taxon>
        <taxon>Streptophyta</taxon>
        <taxon>Embryophyta</taxon>
        <taxon>Tracheophyta</taxon>
        <taxon>Spermatophyta</taxon>
        <taxon>Magnoliopsida</taxon>
        <taxon>Liliopsida</taxon>
        <taxon>Poales</taxon>
        <taxon>Poaceae</taxon>
        <taxon>BOP clade</taxon>
        <taxon>Pooideae</taxon>
        <taxon>Triticodae</taxon>
        <taxon>Triticeae</taxon>
        <taxon>Triticinae</taxon>
        <taxon>Triticum</taxon>
    </lineage>
</organism>